<dbReference type="Pfam" id="PF00456">
    <property type="entry name" value="Transketolase_N"/>
    <property type="match status" value="1"/>
</dbReference>
<comment type="similarity">
    <text evidence="3">Belongs to the transketolase family.</text>
</comment>
<dbReference type="Gene3D" id="3.40.50.970">
    <property type="match status" value="2"/>
</dbReference>
<evidence type="ECO:0000256" key="9">
    <source>
        <dbReference type="ARBA" id="ARBA00049473"/>
    </source>
</evidence>
<dbReference type="InterPro" id="IPR033247">
    <property type="entry name" value="Transketolase_fam"/>
</dbReference>
<dbReference type="PANTHER" id="PTHR43522">
    <property type="entry name" value="TRANSKETOLASE"/>
    <property type="match status" value="1"/>
</dbReference>
<protein>
    <recommendedName>
        <fullName evidence="4 10">Transketolase</fullName>
        <ecNumber evidence="4 10">2.2.1.1</ecNumber>
    </recommendedName>
</protein>
<evidence type="ECO:0000256" key="5">
    <source>
        <dbReference type="ARBA" id="ARBA00022679"/>
    </source>
</evidence>
<dbReference type="Gene3D" id="3.40.50.920">
    <property type="match status" value="1"/>
</dbReference>
<dbReference type="EMBL" id="JACVFC010000002">
    <property type="protein sequence ID" value="MBC9932206.1"/>
    <property type="molecule type" value="Genomic_DNA"/>
</dbReference>
<dbReference type="InterPro" id="IPR005478">
    <property type="entry name" value="Transketolase_bac-like"/>
</dbReference>
<evidence type="ECO:0000256" key="8">
    <source>
        <dbReference type="ARBA" id="ARBA00023052"/>
    </source>
</evidence>
<dbReference type="NCBIfam" id="TIGR00232">
    <property type="entry name" value="tktlase_bact"/>
    <property type="match status" value="1"/>
</dbReference>
<evidence type="ECO:0000256" key="6">
    <source>
        <dbReference type="ARBA" id="ARBA00022723"/>
    </source>
</evidence>
<evidence type="ECO:0000256" key="4">
    <source>
        <dbReference type="ARBA" id="ARBA00013152"/>
    </source>
</evidence>
<dbReference type="CDD" id="cd07033">
    <property type="entry name" value="TPP_PYR_DXS_TK_like"/>
    <property type="match status" value="1"/>
</dbReference>
<dbReference type="InterPro" id="IPR055152">
    <property type="entry name" value="Transketolase-like_C_2"/>
</dbReference>
<evidence type="ECO:0000256" key="3">
    <source>
        <dbReference type="ARBA" id="ARBA00007131"/>
    </source>
</evidence>
<name>A0ABR7TP01_9BACT</name>
<dbReference type="InterPro" id="IPR009014">
    <property type="entry name" value="Transketo_C/PFOR_II"/>
</dbReference>
<feature type="domain" description="Transketolase-like pyrimidine-binding" evidence="11">
    <location>
        <begin position="357"/>
        <end position="528"/>
    </location>
</feature>
<keyword evidence="8" id="KW-0786">Thiamine pyrophosphate</keyword>
<dbReference type="CDD" id="cd02012">
    <property type="entry name" value="TPP_TK"/>
    <property type="match status" value="1"/>
</dbReference>
<reference evidence="12 13" key="1">
    <citation type="submission" date="2020-09" db="EMBL/GenBank/DDBJ databases">
        <title>Genome sequences of type strains of Chitinophaga qingshengii and Chitinophaga varians.</title>
        <authorList>
            <person name="Kittiwongwattana C."/>
        </authorList>
    </citation>
    <scope>NUCLEOTIDE SEQUENCE [LARGE SCALE GENOMIC DNA]</scope>
    <source>
        <strain evidence="12 13">JCM 30026</strain>
    </source>
</reference>
<comment type="caution">
    <text evidence="12">The sequence shown here is derived from an EMBL/GenBank/DDBJ whole genome shotgun (WGS) entry which is preliminary data.</text>
</comment>
<evidence type="ECO:0000313" key="12">
    <source>
        <dbReference type="EMBL" id="MBC9932206.1"/>
    </source>
</evidence>
<dbReference type="GO" id="GO:0004802">
    <property type="term" value="F:transketolase activity"/>
    <property type="evidence" value="ECO:0007669"/>
    <property type="project" value="UniProtKB-EC"/>
</dbReference>
<accession>A0ABR7TP01</accession>
<evidence type="ECO:0000256" key="2">
    <source>
        <dbReference type="ARBA" id="ARBA00001964"/>
    </source>
</evidence>
<evidence type="ECO:0000313" key="13">
    <source>
        <dbReference type="Proteomes" id="UP000659124"/>
    </source>
</evidence>
<dbReference type="InterPro" id="IPR005474">
    <property type="entry name" value="Transketolase_N"/>
</dbReference>
<dbReference type="RefSeq" id="WP_188089339.1">
    <property type="nucleotide sequence ID" value="NZ_JACVFC010000002.1"/>
</dbReference>
<evidence type="ECO:0000256" key="1">
    <source>
        <dbReference type="ARBA" id="ARBA00001946"/>
    </source>
</evidence>
<dbReference type="PANTHER" id="PTHR43522:SF2">
    <property type="entry name" value="TRANSKETOLASE 1-RELATED"/>
    <property type="match status" value="1"/>
</dbReference>
<comment type="cofactor">
    <cofactor evidence="2">
        <name>thiamine diphosphate</name>
        <dbReference type="ChEBI" id="CHEBI:58937"/>
    </cofactor>
</comment>
<sequence>MKAMTIEEKCIDTIRCLAMDAVQKANSGHPGTPMALAPAAFVLWTEHLRYNPRKPDWFNRDRFVLSNGHASMLQYAVLHLTGYDISLDDIKAFRQWHSNTPGHPEYGLTPGIETTTGPLGQGIMTAVGMAMAEAHLAAIFNKEDMKIVDHYTYVFCSDGDLMEGASHEAASVAGHLGLGKLICLYDNNHITIEGNTSLTYSDDVAKRFEAYHWHVQDLGDQGNDLKAISAAFANAKAVTDKPSMILLRTHIGYGAPNKQDTPEAHGSPLGADEIKRTKEFYGWPADEDFLVPADVREYMKKIIEQGKDTEQSWNKLAEAYNNKYPGQYALLQQYIHQALPEGWDNDVPAYKPEDGPKATREVSSGFLNAVADKLPWLIGGSGDLEPSTLTLIKSSGYFSKEHYENRNLAWGIREHVMCAASSGLQLHGGVRPYAATFFIFTDYARPAIRLACIMELPVIYVMTHDSIGLGEDGTTHQPVEHLASLRAMPHLCVIRPADANEAAMAWRTAIARTKGPTMLVLTRQKLPISDRSKVGSARGLQHGAYILSKEKGNLPALILIATGSEVQLALEAQEHLWKNDIDARVVSMPSWELFSEQSEAYRQQVLPPAVKARVAIEAASPEGWEKWIGEKGVMIGLSHFGASAPAKELFKHYGFTVENILERSRKLLQHEKVDRV</sequence>
<dbReference type="Pfam" id="PF22613">
    <property type="entry name" value="Transketolase_C_1"/>
    <property type="match status" value="1"/>
</dbReference>
<evidence type="ECO:0000256" key="7">
    <source>
        <dbReference type="ARBA" id="ARBA00022842"/>
    </source>
</evidence>
<evidence type="ECO:0000259" key="11">
    <source>
        <dbReference type="SMART" id="SM00861"/>
    </source>
</evidence>
<comment type="cofactor">
    <cofactor evidence="1">
        <name>Mg(2+)</name>
        <dbReference type="ChEBI" id="CHEBI:18420"/>
    </cofactor>
</comment>
<dbReference type="Proteomes" id="UP000659124">
    <property type="component" value="Unassembled WGS sequence"/>
</dbReference>
<comment type="catalytic activity">
    <reaction evidence="9">
        <text>D-sedoheptulose 7-phosphate + D-glyceraldehyde 3-phosphate = aldehydo-D-ribose 5-phosphate + D-xylulose 5-phosphate</text>
        <dbReference type="Rhea" id="RHEA:10508"/>
        <dbReference type="ChEBI" id="CHEBI:57483"/>
        <dbReference type="ChEBI" id="CHEBI:57737"/>
        <dbReference type="ChEBI" id="CHEBI:58273"/>
        <dbReference type="ChEBI" id="CHEBI:59776"/>
        <dbReference type="EC" id="2.2.1.1"/>
    </reaction>
</comment>
<evidence type="ECO:0000256" key="10">
    <source>
        <dbReference type="NCBIfam" id="TIGR00232"/>
    </source>
</evidence>
<keyword evidence="13" id="KW-1185">Reference proteome</keyword>
<dbReference type="EC" id="2.2.1.1" evidence="4 10"/>
<dbReference type="SMART" id="SM00861">
    <property type="entry name" value="Transket_pyr"/>
    <property type="match status" value="1"/>
</dbReference>
<keyword evidence="5 12" id="KW-0808">Transferase</keyword>
<keyword evidence="7" id="KW-0460">Magnesium</keyword>
<dbReference type="Pfam" id="PF02779">
    <property type="entry name" value="Transket_pyr"/>
    <property type="match status" value="1"/>
</dbReference>
<proteinExistence type="inferred from homology"/>
<dbReference type="InterPro" id="IPR029061">
    <property type="entry name" value="THDP-binding"/>
</dbReference>
<dbReference type="SUPFAM" id="SSF52518">
    <property type="entry name" value="Thiamin diphosphate-binding fold (THDP-binding)"/>
    <property type="match status" value="2"/>
</dbReference>
<organism evidence="12 13">
    <name type="scientific">Chitinophaga qingshengii</name>
    <dbReference type="NCBI Taxonomy" id="1569794"/>
    <lineage>
        <taxon>Bacteria</taxon>
        <taxon>Pseudomonadati</taxon>
        <taxon>Bacteroidota</taxon>
        <taxon>Chitinophagia</taxon>
        <taxon>Chitinophagales</taxon>
        <taxon>Chitinophagaceae</taxon>
        <taxon>Chitinophaga</taxon>
    </lineage>
</organism>
<dbReference type="InterPro" id="IPR005475">
    <property type="entry name" value="Transketolase-like_Pyr-bd"/>
</dbReference>
<gene>
    <name evidence="12" type="primary">tkt</name>
    <name evidence="12" type="ORF">ICL07_17605</name>
</gene>
<keyword evidence="6" id="KW-0479">Metal-binding</keyword>
<dbReference type="SUPFAM" id="SSF52922">
    <property type="entry name" value="TK C-terminal domain-like"/>
    <property type="match status" value="1"/>
</dbReference>